<dbReference type="AlphaFoldDB" id="A0A1M5HGP5"/>
<dbReference type="STRING" id="634436.SAMN05216361_1465"/>
<sequence length="53" mass="5830">MTSIEQRDAHAEKREYSKPELQKAGSLAELTQGFSGSVPDEQGGHTKRNPFQG</sequence>
<dbReference type="Proteomes" id="UP000184520">
    <property type="component" value="Unassembled WGS sequence"/>
</dbReference>
<accession>A0A1M5HGP5</accession>
<dbReference type="RefSeq" id="WP_139241519.1">
    <property type="nucleotide sequence ID" value="NZ_FQWD01000002.1"/>
</dbReference>
<feature type="compositionally biased region" description="Basic and acidic residues" evidence="1">
    <location>
        <begin position="1"/>
        <end position="21"/>
    </location>
</feature>
<protein>
    <recommendedName>
        <fullName evidence="4">Lasso RiPP family leader peptide-containing protein</fullName>
    </recommendedName>
</protein>
<evidence type="ECO:0000313" key="3">
    <source>
        <dbReference type="Proteomes" id="UP000184520"/>
    </source>
</evidence>
<reference evidence="3" key="1">
    <citation type="submission" date="2016-11" db="EMBL/GenBank/DDBJ databases">
        <authorList>
            <person name="Varghese N."/>
            <person name="Submissions S."/>
        </authorList>
    </citation>
    <scope>NUCLEOTIDE SEQUENCE [LARGE SCALE GENOMIC DNA]</scope>
    <source>
        <strain evidence="3">CGMCC 1.8995</strain>
    </source>
</reference>
<organism evidence="2 3">
    <name type="scientific">Marisediminitalea aggregata</name>
    <dbReference type="NCBI Taxonomy" id="634436"/>
    <lineage>
        <taxon>Bacteria</taxon>
        <taxon>Pseudomonadati</taxon>
        <taxon>Pseudomonadota</taxon>
        <taxon>Gammaproteobacteria</taxon>
        <taxon>Alteromonadales</taxon>
        <taxon>Alteromonadaceae</taxon>
        <taxon>Marisediminitalea</taxon>
    </lineage>
</organism>
<feature type="region of interest" description="Disordered" evidence="1">
    <location>
        <begin position="1"/>
        <end position="53"/>
    </location>
</feature>
<dbReference type="OrthoDB" id="6388183at2"/>
<keyword evidence="3" id="KW-1185">Reference proteome</keyword>
<dbReference type="EMBL" id="FQWD01000002">
    <property type="protein sequence ID" value="SHG15125.1"/>
    <property type="molecule type" value="Genomic_DNA"/>
</dbReference>
<gene>
    <name evidence="2" type="ORF">SAMN05216361_1465</name>
</gene>
<dbReference type="NCBIfam" id="NF033521">
    <property type="entry name" value="lasso_leader_L3"/>
    <property type="match status" value="1"/>
</dbReference>
<name>A0A1M5HGP5_9ALTE</name>
<evidence type="ECO:0008006" key="4">
    <source>
        <dbReference type="Google" id="ProtNLM"/>
    </source>
</evidence>
<evidence type="ECO:0000256" key="1">
    <source>
        <dbReference type="SAM" id="MobiDB-lite"/>
    </source>
</evidence>
<evidence type="ECO:0000313" key="2">
    <source>
        <dbReference type="EMBL" id="SHG15125.1"/>
    </source>
</evidence>
<proteinExistence type="predicted"/>